<dbReference type="InterPro" id="IPR035892">
    <property type="entry name" value="C2_domain_sf"/>
</dbReference>
<keyword evidence="13" id="KW-1185">Reference proteome</keyword>
<dbReference type="EC" id="3.1.4.11" evidence="8"/>
<dbReference type="Pfam" id="PF00388">
    <property type="entry name" value="PI-PLC-X"/>
    <property type="match status" value="1"/>
</dbReference>
<dbReference type="GO" id="GO:0004435">
    <property type="term" value="F:phosphatidylinositol-4,5-bisphosphate phospholipase C activity"/>
    <property type="evidence" value="ECO:0007669"/>
    <property type="project" value="UniProtKB-EC"/>
</dbReference>
<accession>A0A0D7ARD6</accession>
<dbReference type="InterPro" id="IPR000909">
    <property type="entry name" value="PLipase_C_PInositol-sp_X_dom"/>
</dbReference>
<dbReference type="GO" id="GO:0016042">
    <property type="term" value="P:lipid catabolic process"/>
    <property type="evidence" value="ECO:0007669"/>
    <property type="project" value="UniProtKB-KW"/>
</dbReference>
<dbReference type="PANTHER" id="PTHR10336:SF36">
    <property type="entry name" value="1-PHOSPHATIDYLINOSITOL 4,5-BISPHOSPHATE PHOSPHODIESTERASE BETA-4"/>
    <property type="match status" value="1"/>
</dbReference>
<feature type="domain" description="EF-hand" evidence="11">
    <location>
        <begin position="176"/>
        <end position="211"/>
    </location>
</feature>
<dbReference type="PANTHER" id="PTHR10336">
    <property type="entry name" value="PHOSPHOINOSITIDE-SPECIFIC PHOSPHOLIPASE C FAMILY PROTEIN"/>
    <property type="match status" value="1"/>
</dbReference>
<proteinExistence type="predicted"/>
<dbReference type="PROSITE" id="PS50222">
    <property type="entry name" value="EF_HAND_2"/>
    <property type="match status" value="1"/>
</dbReference>
<dbReference type="CDD" id="cd16207">
    <property type="entry name" value="EFh_ScPlc1p_like"/>
    <property type="match status" value="1"/>
</dbReference>
<dbReference type="SMART" id="SM00239">
    <property type="entry name" value="C2"/>
    <property type="match status" value="1"/>
</dbReference>
<dbReference type="Pfam" id="PF00387">
    <property type="entry name" value="PI-PLC-Y"/>
    <property type="match status" value="1"/>
</dbReference>
<feature type="domain" description="PI-PLC Y-box" evidence="10">
    <location>
        <begin position="510"/>
        <end position="625"/>
    </location>
</feature>
<dbReference type="Pfam" id="PF00168">
    <property type="entry name" value="C2"/>
    <property type="match status" value="1"/>
</dbReference>
<evidence type="ECO:0000256" key="4">
    <source>
        <dbReference type="ARBA" id="ARBA00022963"/>
    </source>
</evidence>
<dbReference type="InterPro" id="IPR001711">
    <property type="entry name" value="PLipase_C_Pinositol-sp_Y"/>
</dbReference>
<feature type="domain" description="C2" evidence="9">
    <location>
        <begin position="620"/>
        <end position="788"/>
    </location>
</feature>
<dbReference type="PRINTS" id="PR00390">
    <property type="entry name" value="PHPHLIPASEC"/>
</dbReference>
<keyword evidence="4 8" id="KW-0442">Lipid degradation</keyword>
<evidence type="ECO:0000256" key="5">
    <source>
        <dbReference type="ARBA" id="ARBA00023098"/>
    </source>
</evidence>
<sequence>MAQTSPTESSDFTIPDVLKRGTMLTKISEKKRKHVLFKLDPDEGRILYESRRRGIKQVPIEAIKELRSGSDSRYYRELYKFPPSAEDRWITVIYILDGKYKTIHLVADTPDVFKLWDSTLRKLYEIRQGLMSGLGNVETRQAVWERQYWKDSDEQGDNRLEYNEVQRMCLKLGVKLPAEDLQKHFKEADVQGRGYLDYPGFQRFVKLLKRRPELEQLYQKLCQKYGGQLDLAAFASFMRDTQKSTLTYEELKAIFKKYSTSEVSGVAILTLDDFDDFLLSPDNSPWPLRDLSVWQDMTRPISEYFISSSHNTYLVGNQLVGVSTVEGYIRALLHSCRTVELDIYNGDEAEGPVVYHGKTLTSKVLVKDICEAINKYAFVASQYPVMISAEVHCSVKQQDAMVDIMSHMFGDKLIRVPANQEPPKIERLPSPEQLKGKILLKAKNITVSAELEATFSQRFIDPAKEAKSTDTTSSSSISEPGLTSEIHQLKSKWHKDPLTPPEKPKMSLALASLLVYTVGVRCFGLAHPDEYAPQHVFSVSENKANRMKSADAMRLIEYTQTHLVRIYPKGTRVSSTNYAPHRFWAVGAQIVAINWQTFDLGYMLNQTMFRRNGGSGYILKPAALRPGSTQSVNNRTEHFLDVTIISAQQLPRPKDKEDREKKNDSSVVDPYVEVVLCIPDWTETPFIPKDSGAQYSEATEATSTSAGTARTVSFRTPAVENNGFNPVWQEELCLPFDCVGDMMDLVFVKFAVRQRDDRSEEPLAVYCSSLGGLEQGEFLLHAPANLSYTDSENLAGFRHLPLHDTQMSQHLFSTLFVEIGIREASEIRV</sequence>
<dbReference type="FunFam" id="3.20.20.190:FF:000039">
    <property type="entry name" value="Phosphoinositide phospholipase C"/>
    <property type="match status" value="1"/>
</dbReference>
<dbReference type="InterPro" id="IPR011992">
    <property type="entry name" value="EF-hand-dom_pair"/>
</dbReference>
<dbReference type="Pfam" id="PF09279">
    <property type="entry name" value="EF-hand_like"/>
    <property type="match status" value="1"/>
</dbReference>
<evidence type="ECO:0000256" key="2">
    <source>
        <dbReference type="ARBA" id="ARBA00001913"/>
    </source>
</evidence>
<keyword evidence="5 8" id="KW-0443">Lipid metabolism</keyword>
<dbReference type="Gene3D" id="1.10.238.10">
    <property type="entry name" value="EF-hand"/>
    <property type="match status" value="2"/>
</dbReference>
<dbReference type="SMART" id="SM00149">
    <property type="entry name" value="PLCYc"/>
    <property type="match status" value="1"/>
</dbReference>
<evidence type="ECO:0000256" key="8">
    <source>
        <dbReference type="RuleBase" id="RU361133"/>
    </source>
</evidence>
<dbReference type="Proteomes" id="UP000054144">
    <property type="component" value="Unassembled WGS sequence"/>
</dbReference>
<dbReference type="Gene3D" id="2.30.29.30">
    <property type="entry name" value="Pleckstrin-homology domain (PH domain)/Phosphotyrosine-binding domain (PTB)"/>
    <property type="match status" value="1"/>
</dbReference>
<organism evidence="12 13">
    <name type="scientific">Fistulina hepatica ATCC 64428</name>
    <dbReference type="NCBI Taxonomy" id="1128425"/>
    <lineage>
        <taxon>Eukaryota</taxon>
        <taxon>Fungi</taxon>
        <taxon>Dikarya</taxon>
        <taxon>Basidiomycota</taxon>
        <taxon>Agaricomycotina</taxon>
        <taxon>Agaricomycetes</taxon>
        <taxon>Agaricomycetidae</taxon>
        <taxon>Agaricales</taxon>
        <taxon>Fistulinaceae</taxon>
        <taxon>Fistulina</taxon>
    </lineage>
</organism>
<evidence type="ECO:0000256" key="1">
    <source>
        <dbReference type="ARBA" id="ARBA00001195"/>
    </source>
</evidence>
<keyword evidence="3 8" id="KW-0378">Hydrolase</keyword>
<protein>
    <recommendedName>
        <fullName evidence="8">Phosphoinositide phospholipase C</fullName>
        <ecNumber evidence="8">3.1.4.11</ecNumber>
    </recommendedName>
</protein>
<dbReference type="SUPFAM" id="SSF51695">
    <property type="entry name" value="PLC-like phosphodiesterases"/>
    <property type="match status" value="1"/>
</dbReference>
<evidence type="ECO:0000313" key="12">
    <source>
        <dbReference type="EMBL" id="KIY53891.1"/>
    </source>
</evidence>
<dbReference type="GO" id="GO:0048015">
    <property type="term" value="P:phosphatidylinositol-mediated signaling"/>
    <property type="evidence" value="ECO:0007669"/>
    <property type="project" value="TreeGrafter"/>
</dbReference>
<keyword evidence="6" id="KW-0807">Transducer</keyword>
<evidence type="ECO:0000256" key="6">
    <source>
        <dbReference type="ARBA" id="ARBA00023224"/>
    </source>
</evidence>
<dbReference type="CDD" id="cd00275">
    <property type="entry name" value="C2_PLC_like"/>
    <property type="match status" value="1"/>
</dbReference>
<dbReference type="InterPro" id="IPR002048">
    <property type="entry name" value="EF_hand_dom"/>
</dbReference>
<dbReference type="GO" id="GO:0005509">
    <property type="term" value="F:calcium ion binding"/>
    <property type="evidence" value="ECO:0007669"/>
    <property type="project" value="InterPro"/>
</dbReference>
<gene>
    <name evidence="12" type="ORF">FISHEDRAFT_54876</name>
</gene>
<evidence type="ECO:0000256" key="7">
    <source>
        <dbReference type="ARBA" id="ARBA00059664"/>
    </source>
</evidence>
<dbReference type="PROSITE" id="PS50004">
    <property type="entry name" value="C2"/>
    <property type="match status" value="1"/>
</dbReference>
<dbReference type="SUPFAM" id="SSF50729">
    <property type="entry name" value="PH domain-like"/>
    <property type="match status" value="1"/>
</dbReference>
<comment type="catalytic activity">
    <reaction evidence="1 8">
        <text>a 1,2-diacyl-sn-glycero-3-phospho-(1D-myo-inositol-4,5-bisphosphate) + H2O = 1D-myo-inositol 1,4,5-trisphosphate + a 1,2-diacyl-sn-glycerol + H(+)</text>
        <dbReference type="Rhea" id="RHEA:33179"/>
        <dbReference type="ChEBI" id="CHEBI:15377"/>
        <dbReference type="ChEBI" id="CHEBI:15378"/>
        <dbReference type="ChEBI" id="CHEBI:17815"/>
        <dbReference type="ChEBI" id="CHEBI:58456"/>
        <dbReference type="ChEBI" id="CHEBI:203600"/>
        <dbReference type="EC" id="3.1.4.11"/>
    </reaction>
</comment>
<evidence type="ECO:0000259" key="11">
    <source>
        <dbReference type="PROSITE" id="PS50222"/>
    </source>
</evidence>
<dbReference type="PROSITE" id="PS50008">
    <property type="entry name" value="PIPLC_Y_DOMAIN"/>
    <property type="match status" value="1"/>
</dbReference>
<dbReference type="CDD" id="cd08558">
    <property type="entry name" value="PI-PLCc_eukaryota"/>
    <property type="match status" value="1"/>
</dbReference>
<reference evidence="12 13" key="1">
    <citation type="journal article" date="2015" name="Fungal Genet. Biol.">
        <title>Evolution of novel wood decay mechanisms in Agaricales revealed by the genome sequences of Fistulina hepatica and Cylindrobasidium torrendii.</title>
        <authorList>
            <person name="Floudas D."/>
            <person name="Held B.W."/>
            <person name="Riley R."/>
            <person name="Nagy L.G."/>
            <person name="Koehler G."/>
            <person name="Ransdell A.S."/>
            <person name="Younus H."/>
            <person name="Chow J."/>
            <person name="Chiniquy J."/>
            <person name="Lipzen A."/>
            <person name="Tritt A."/>
            <person name="Sun H."/>
            <person name="Haridas S."/>
            <person name="LaButti K."/>
            <person name="Ohm R.A."/>
            <person name="Kues U."/>
            <person name="Blanchette R.A."/>
            <person name="Grigoriev I.V."/>
            <person name="Minto R.E."/>
            <person name="Hibbett D.S."/>
        </authorList>
    </citation>
    <scope>NUCLEOTIDE SEQUENCE [LARGE SCALE GENOMIC DNA]</scope>
    <source>
        <strain evidence="12 13">ATCC 64428</strain>
    </source>
</reference>
<dbReference type="InterPro" id="IPR015359">
    <property type="entry name" value="PLC_EF-hand-like"/>
</dbReference>
<dbReference type="GO" id="GO:0051209">
    <property type="term" value="P:release of sequestered calcium ion into cytosol"/>
    <property type="evidence" value="ECO:0007669"/>
    <property type="project" value="TreeGrafter"/>
</dbReference>
<dbReference type="InterPro" id="IPR000008">
    <property type="entry name" value="C2_dom"/>
</dbReference>
<dbReference type="SMART" id="SM00148">
    <property type="entry name" value="PLCXc"/>
    <property type="match status" value="1"/>
</dbReference>
<dbReference type="InterPro" id="IPR001192">
    <property type="entry name" value="PI-PLC_fam"/>
</dbReference>
<evidence type="ECO:0000256" key="3">
    <source>
        <dbReference type="ARBA" id="ARBA00022801"/>
    </source>
</evidence>
<comment type="function">
    <text evidence="7">The production of the second messenger molecules diacylglycerol (DAG) and inositol 1,4,5-trisphosphate (IP3) is mediated by activated phosphatidylinositol-specific phospholipase C enzymes.</text>
</comment>
<evidence type="ECO:0000259" key="9">
    <source>
        <dbReference type="PROSITE" id="PS50004"/>
    </source>
</evidence>
<dbReference type="CDD" id="cd13360">
    <property type="entry name" value="PH_PLC_fungal"/>
    <property type="match status" value="1"/>
</dbReference>
<name>A0A0D7ARD6_9AGAR</name>
<dbReference type="SUPFAM" id="SSF47473">
    <property type="entry name" value="EF-hand"/>
    <property type="match status" value="1"/>
</dbReference>
<dbReference type="InterPro" id="IPR037755">
    <property type="entry name" value="Plc1_PH"/>
</dbReference>
<evidence type="ECO:0000313" key="13">
    <source>
        <dbReference type="Proteomes" id="UP000054144"/>
    </source>
</evidence>
<dbReference type="SUPFAM" id="SSF49562">
    <property type="entry name" value="C2 domain (Calcium/lipid-binding domain, CaLB)"/>
    <property type="match status" value="1"/>
</dbReference>
<dbReference type="InterPro" id="IPR017946">
    <property type="entry name" value="PLC-like_Pdiesterase_TIM-brl"/>
</dbReference>
<dbReference type="Gene3D" id="3.20.20.190">
    <property type="entry name" value="Phosphatidylinositol (PI) phosphodiesterase"/>
    <property type="match status" value="1"/>
</dbReference>
<dbReference type="OrthoDB" id="269822at2759"/>
<dbReference type="InterPro" id="IPR011993">
    <property type="entry name" value="PH-like_dom_sf"/>
</dbReference>
<comment type="cofactor">
    <cofactor evidence="2">
        <name>Ca(2+)</name>
        <dbReference type="ChEBI" id="CHEBI:29108"/>
    </cofactor>
</comment>
<dbReference type="Gene3D" id="2.60.40.150">
    <property type="entry name" value="C2 domain"/>
    <property type="match status" value="1"/>
</dbReference>
<evidence type="ECO:0000259" key="10">
    <source>
        <dbReference type="PROSITE" id="PS50008"/>
    </source>
</evidence>
<dbReference type="PROSITE" id="PS50007">
    <property type="entry name" value="PIPLC_X_DOMAIN"/>
    <property type="match status" value="1"/>
</dbReference>
<dbReference type="EMBL" id="KN881583">
    <property type="protein sequence ID" value="KIY53891.1"/>
    <property type="molecule type" value="Genomic_DNA"/>
</dbReference>
<dbReference type="AlphaFoldDB" id="A0A0D7ARD6"/>